<proteinExistence type="inferred from homology"/>
<organism evidence="3 4">
    <name type="scientific">Solanum tuberosum</name>
    <name type="common">Potato</name>
    <dbReference type="NCBI Taxonomy" id="4113"/>
    <lineage>
        <taxon>Eukaryota</taxon>
        <taxon>Viridiplantae</taxon>
        <taxon>Streptophyta</taxon>
        <taxon>Embryophyta</taxon>
        <taxon>Tracheophyta</taxon>
        <taxon>Spermatophyta</taxon>
        <taxon>Magnoliopsida</taxon>
        <taxon>eudicotyledons</taxon>
        <taxon>Gunneridae</taxon>
        <taxon>Pentapetalae</taxon>
        <taxon>asterids</taxon>
        <taxon>lamiids</taxon>
        <taxon>Solanales</taxon>
        <taxon>Solanaceae</taxon>
        <taxon>Solanoideae</taxon>
        <taxon>Solaneae</taxon>
        <taxon>Solanum</taxon>
    </lineage>
</organism>
<gene>
    <name evidence="3" type="ORF">KY290_032520</name>
</gene>
<keyword evidence="4" id="KW-1185">Reference proteome</keyword>
<dbReference type="EMBL" id="JAIVGD010000023">
    <property type="protein sequence ID" value="KAH0744527.1"/>
    <property type="molecule type" value="Genomic_DNA"/>
</dbReference>
<comment type="caution">
    <text evidence="3">The sequence shown here is derived from an EMBL/GenBank/DDBJ whole genome shotgun (WGS) entry which is preliminary data.</text>
</comment>
<accession>A0ABQ7UE21</accession>
<protein>
    <recommendedName>
        <fullName evidence="5">Pre-rRNA-processing protein TSR2</fullName>
    </recommendedName>
</protein>
<dbReference type="InterPro" id="IPR019398">
    <property type="entry name" value="Pre-rRNA_process_TSR2"/>
</dbReference>
<evidence type="ECO:0008006" key="5">
    <source>
        <dbReference type="Google" id="ProtNLM"/>
    </source>
</evidence>
<comment type="similarity">
    <text evidence="1">Belongs to the TSR2 family.</text>
</comment>
<reference evidence="3 4" key="1">
    <citation type="journal article" date="2021" name="bioRxiv">
        <title>Chromosome-scale and haplotype-resolved genome assembly of a tetraploid potato cultivar.</title>
        <authorList>
            <person name="Sun H."/>
            <person name="Jiao W.-B."/>
            <person name="Krause K."/>
            <person name="Campoy J.A."/>
            <person name="Goel M."/>
            <person name="Folz-Donahue K."/>
            <person name="Kukat C."/>
            <person name="Huettel B."/>
            <person name="Schneeberger K."/>
        </authorList>
    </citation>
    <scope>NUCLEOTIDE SEQUENCE [LARGE SCALE GENOMIC DNA]</scope>
    <source>
        <strain evidence="3">SolTubOtavaFocal</strain>
        <tissue evidence="3">Leaves</tissue>
    </source>
</reference>
<evidence type="ECO:0000256" key="2">
    <source>
        <dbReference type="ARBA" id="ARBA00022552"/>
    </source>
</evidence>
<name>A0ABQ7UE21_SOLTU</name>
<dbReference type="Proteomes" id="UP000826656">
    <property type="component" value="Unassembled WGS sequence"/>
</dbReference>
<dbReference type="PANTHER" id="PTHR21250">
    <property type="entry name" value="PRE-RRNA-PROCESSING PROTEIN TSR2 HOMOLOG"/>
    <property type="match status" value="1"/>
</dbReference>
<evidence type="ECO:0000313" key="4">
    <source>
        <dbReference type="Proteomes" id="UP000826656"/>
    </source>
</evidence>
<keyword evidence="2" id="KW-0698">rRNA processing</keyword>
<sequence length="73" mass="7844">MDGSSSNAPVQQLTAEAAAQLQEGIGLVLSRWTALQMAIENEWGGRDTGEKSNQLNVDIFSAFTQSKGAKFKN</sequence>
<dbReference type="Pfam" id="PF10273">
    <property type="entry name" value="WGG"/>
    <property type="match status" value="1"/>
</dbReference>
<evidence type="ECO:0000256" key="1">
    <source>
        <dbReference type="ARBA" id="ARBA00006524"/>
    </source>
</evidence>
<evidence type="ECO:0000313" key="3">
    <source>
        <dbReference type="EMBL" id="KAH0744527.1"/>
    </source>
</evidence>